<evidence type="ECO:0000313" key="3">
    <source>
        <dbReference type="Proteomes" id="UP000054549"/>
    </source>
</evidence>
<dbReference type="OrthoDB" id="3255301at2759"/>
<dbReference type="EMBL" id="KN818223">
    <property type="protein sequence ID" value="KIL71030.1"/>
    <property type="molecule type" value="Genomic_DNA"/>
</dbReference>
<dbReference type="Proteomes" id="UP000054549">
    <property type="component" value="Unassembled WGS sequence"/>
</dbReference>
<evidence type="ECO:0000256" key="1">
    <source>
        <dbReference type="SAM" id="MobiDB-lite"/>
    </source>
</evidence>
<accession>A0A0C2T552</accession>
<keyword evidence="3" id="KW-1185">Reference proteome</keyword>
<gene>
    <name evidence="2" type="ORF">M378DRAFT_65977</name>
</gene>
<dbReference type="AlphaFoldDB" id="A0A0C2T552"/>
<name>A0A0C2T552_AMAMK</name>
<organism evidence="2 3">
    <name type="scientific">Amanita muscaria (strain Koide BX008)</name>
    <dbReference type="NCBI Taxonomy" id="946122"/>
    <lineage>
        <taxon>Eukaryota</taxon>
        <taxon>Fungi</taxon>
        <taxon>Dikarya</taxon>
        <taxon>Basidiomycota</taxon>
        <taxon>Agaricomycotina</taxon>
        <taxon>Agaricomycetes</taxon>
        <taxon>Agaricomycetidae</taxon>
        <taxon>Agaricales</taxon>
        <taxon>Pluteineae</taxon>
        <taxon>Amanitaceae</taxon>
        <taxon>Amanita</taxon>
    </lineage>
</organism>
<feature type="compositionally biased region" description="Low complexity" evidence="1">
    <location>
        <begin position="17"/>
        <end position="31"/>
    </location>
</feature>
<dbReference type="InParanoid" id="A0A0C2T552"/>
<reference evidence="2 3" key="1">
    <citation type="submission" date="2014-04" db="EMBL/GenBank/DDBJ databases">
        <title>Evolutionary Origins and Diversification of the Mycorrhizal Mutualists.</title>
        <authorList>
            <consortium name="DOE Joint Genome Institute"/>
            <consortium name="Mycorrhizal Genomics Consortium"/>
            <person name="Kohler A."/>
            <person name="Kuo A."/>
            <person name="Nagy L.G."/>
            <person name="Floudas D."/>
            <person name="Copeland A."/>
            <person name="Barry K.W."/>
            <person name="Cichocki N."/>
            <person name="Veneault-Fourrey C."/>
            <person name="LaButti K."/>
            <person name="Lindquist E.A."/>
            <person name="Lipzen A."/>
            <person name="Lundell T."/>
            <person name="Morin E."/>
            <person name="Murat C."/>
            <person name="Riley R."/>
            <person name="Ohm R."/>
            <person name="Sun H."/>
            <person name="Tunlid A."/>
            <person name="Henrissat B."/>
            <person name="Grigoriev I.V."/>
            <person name="Hibbett D.S."/>
            <person name="Martin F."/>
        </authorList>
    </citation>
    <scope>NUCLEOTIDE SEQUENCE [LARGE SCALE GENOMIC DNA]</scope>
    <source>
        <strain evidence="2 3">Koide BX008</strain>
    </source>
</reference>
<evidence type="ECO:0000313" key="2">
    <source>
        <dbReference type="EMBL" id="KIL71030.1"/>
    </source>
</evidence>
<dbReference type="HOGENOM" id="CLU_172714_0_0_1"/>
<feature type="region of interest" description="Disordered" evidence="1">
    <location>
        <begin position="15"/>
        <end position="89"/>
    </location>
</feature>
<proteinExistence type="predicted"/>
<sequence length="110" mass="12001">MPQLLIDYSATVKMSRPPISSPLAAASDSPAHNPRSASASSVGQRRPGHFPTSRALRPFATISHVIQQPKSRTSTSQEQKRPQVKLIEAPSNQRMTFLLNLTQAELGRQG</sequence>
<protein>
    <submittedName>
        <fullName evidence="2">Uncharacterized protein</fullName>
    </submittedName>
</protein>
<feature type="compositionally biased region" description="Polar residues" evidence="1">
    <location>
        <begin position="64"/>
        <end position="77"/>
    </location>
</feature>